<feature type="domain" description="PAS" evidence="8">
    <location>
        <begin position="121"/>
        <end position="166"/>
    </location>
</feature>
<feature type="domain" description="PAS" evidence="8">
    <location>
        <begin position="395"/>
        <end position="441"/>
    </location>
</feature>
<keyword evidence="6" id="KW-1133">Transmembrane helix</keyword>
<dbReference type="InterPro" id="IPR036890">
    <property type="entry name" value="HATPase_C_sf"/>
</dbReference>
<dbReference type="eggNOG" id="arCOG06192">
    <property type="taxonomic scope" value="Archaea"/>
</dbReference>
<keyword evidence="6" id="KW-0472">Membrane</keyword>
<dbReference type="PANTHER" id="PTHR43304">
    <property type="entry name" value="PHYTOCHROME-LIKE PROTEIN CPH1"/>
    <property type="match status" value="1"/>
</dbReference>
<evidence type="ECO:0000256" key="4">
    <source>
        <dbReference type="ARBA" id="ARBA00022679"/>
    </source>
</evidence>
<dbReference type="PANTHER" id="PTHR43304:SF1">
    <property type="entry name" value="PAC DOMAIN-CONTAINING PROTEIN"/>
    <property type="match status" value="1"/>
</dbReference>
<evidence type="ECO:0000256" key="2">
    <source>
        <dbReference type="ARBA" id="ARBA00012438"/>
    </source>
</evidence>
<dbReference type="HOGENOM" id="CLU_000445_114_58_2"/>
<dbReference type="CDD" id="cd00075">
    <property type="entry name" value="HATPase"/>
    <property type="match status" value="1"/>
</dbReference>
<dbReference type="InterPro" id="IPR035965">
    <property type="entry name" value="PAS-like_dom_sf"/>
</dbReference>
<sequence length="738" mass="84010">MKKSDIKPVWTPKIAPVYLITASTLLAIAISIISLMNGCFIIFQNFFYIPIVIACIYYGKKGFFFSILISAIYFILISVFTQNPEIIYDALIRVCIFIFIAGVTTYLSIKQKCTEEELTNAEQKLDDIIEFLPDPIFLIDTDKRVIAWNRAMEKVAGIPKDDIVGKGDSAYSEAIYGNKKPVLIDAVISGDILDSRYKNLKKEGDTVSAEIHFDSENEKDITDFRVTASPFYDTNGKVIGAVEYIHDITELKRNETVLRENEAYLRTLIRTIPDLVWLKDEKGVFISCNKMFERFFGATEEEIKGKTDYDFLDHELADFFRENDRRAVEAGGPTTNEEWITFADDGHRACLETIKTPMYDSDGKLIGVLGIGRDITLRKEMEDALRESEAKLMILNKDLNTIFENAPAMIFYKDTKNKFIRVNPKVAEKFGLPVEDIVGRSGRDLFPHYKDAYYEDDLKIINSGEPEFGIIESFITAKGKKLWISMDKIPLKDQNGEVYGVLLFATDITEQKKNQDALKEVNRKLNLLSSITRHDILNQITVAAGYLDLIEMDQNIPKETKTEEYINKITNAVETIKRQITFTGYYKDLGEQSPQWFDVGEIIEKISTSSAFVSDIKSIKFTNNIENIEVFADPLFEKVIYNLTDNAIKHGETITEITFYSEQKPDELIIYCEDDGVGIPGDVKEKIFRREYFKNSGLGLFLSREILSITGLTITETGTPGEGARFEIHIPEGKFRAK</sequence>
<dbReference type="InterPro" id="IPR000014">
    <property type="entry name" value="PAS"/>
</dbReference>
<dbReference type="AlphaFoldDB" id="E1RCX4"/>
<keyword evidence="6" id="KW-0812">Transmembrane</keyword>
<proteinExistence type="predicted"/>
<evidence type="ECO:0000256" key="3">
    <source>
        <dbReference type="ARBA" id="ARBA00022553"/>
    </source>
</evidence>
<dbReference type="GO" id="GO:0004673">
    <property type="term" value="F:protein histidine kinase activity"/>
    <property type="evidence" value="ECO:0007669"/>
    <property type="project" value="UniProtKB-EC"/>
</dbReference>
<dbReference type="GeneID" id="25394983"/>
<feature type="transmembrane region" description="Helical" evidence="6">
    <location>
        <begin position="40"/>
        <end position="59"/>
    </location>
</feature>
<dbReference type="InterPro" id="IPR003594">
    <property type="entry name" value="HATPase_dom"/>
</dbReference>
<evidence type="ECO:0000256" key="6">
    <source>
        <dbReference type="SAM" id="Phobius"/>
    </source>
</evidence>
<dbReference type="InterPro" id="IPR052162">
    <property type="entry name" value="Sensor_kinase/Photoreceptor"/>
</dbReference>
<dbReference type="InterPro" id="IPR013656">
    <property type="entry name" value="PAS_4"/>
</dbReference>
<feature type="domain" description="PAC" evidence="9">
    <location>
        <begin position="335"/>
        <end position="387"/>
    </location>
</feature>
<dbReference type="CDD" id="cd00130">
    <property type="entry name" value="PAS"/>
    <property type="match status" value="3"/>
</dbReference>
<feature type="domain" description="Histidine kinase" evidence="7">
    <location>
        <begin position="531"/>
        <end position="734"/>
    </location>
</feature>
<name>E1RCX4_METP4</name>
<comment type="catalytic activity">
    <reaction evidence="1">
        <text>ATP + protein L-histidine = ADP + protein N-phospho-L-histidine.</text>
        <dbReference type="EC" id="2.7.13.3"/>
    </reaction>
</comment>
<dbReference type="InterPro" id="IPR005467">
    <property type="entry name" value="His_kinase_dom"/>
</dbReference>
<dbReference type="STRING" id="679926.Mpet_1108"/>
<feature type="transmembrane region" description="Helical" evidence="6">
    <location>
        <begin position="15"/>
        <end position="33"/>
    </location>
</feature>
<dbReference type="eggNOG" id="arCOG06193">
    <property type="taxonomic scope" value="Archaea"/>
</dbReference>
<dbReference type="EMBL" id="CP002117">
    <property type="protein sequence ID" value="ADN35874.1"/>
    <property type="molecule type" value="Genomic_DNA"/>
</dbReference>
<evidence type="ECO:0000256" key="1">
    <source>
        <dbReference type="ARBA" id="ARBA00000085"/>
    </source>
</evidence>
<evidence type="ECO:0000256" key="5">
    <source>
        <dbReference type="ARBA" id="ARBA00022777"/>
    </source>
</evidence>
<feature type="transmembrane region" description="Helical" evidence="6">
    <location>
        <begin position="65"/>
        <end position="83"/>
    </location>
</feature>
<evidence type="ECO:0000259" key="8">
    <source>
        <dbReference type="PROSITE" id="PS50112"/>
    </source>
</evidence>
<keyword evidence="5 10" id="KW-0418">Kinase</keyword>
<dbReference type="SUPFAM" id="SSF55785">
    <property type="entry name" value="PYP-like sensor domain (PAS domain)"/>
    <property type="match status" value="3"/>
</dbReference>
<dbReference type="RefSeq" id="WP_013329052.1">
    <property type="nucleotide sequence ID" value="NC_014507.1"/>
</dbReference>
<feature type="domain" description="PAS" evidence="8">
    <location>
        <begin position="261"/>
        <end position="331"/>
    </location>
</feature>
<dbReference type="PROSITE" id="PS50109">
    <property type="entry name" value="HIS_KIN"/>
    <property type="match status" value="1"/>
</dbReference>
<evidence type="ECO:0000313" key="11">
    <source>
        <dbReference type="Proteomes" id="UP000006565"/>
    </source>
</evidence>
<dbReference type="PRINTS" id="PR00344">
    <property type="entry name" value="BCTRLSENSOR"/>
</dbReference>
<keyword evidence="11" id="KW-1185">Reference proteome</keyword>
<dbReference type="Gene3D" id="3.30.450.20">
    <property type="entry name" value="PAS domain"/>
    <property type="match status" value="3"/>
</dbReference>
<dbReference type="EC" id="2.7.13.3" evidence="2"/>
<dbReference type="PROSITE" id="PS50112">
    <property type="entry name" value="PAS"/>
    <property type="match status" value="3"/>
</dbReference>
<accession>E1RCX4</accession>
<feature type="domain" description="PAC" evidence="9">
    <location>
        <begin position="207"/>
        <end position="260"/>
    </location>
</feature>
<feature type="domain" description="PAC" evidence="9">
    <location>
        <begin position="464"/>
        <end position="520"/>
    </location>
</feature>
<dbReference type="eggNOG" id="arCOG06712">
    <property type="taxonomic scope" value="Archaea"/>
</dbReference>
<dbReference type="eggNOG" id="arCOG06940">
    <property type="taxonomic scope" value="Archaea"/>
</dbReference>
<feature type="transmembrane region" description="Helical" evidence="6">
    <location>
        <begin position="90"/>
        <end position="109"/>
    </location>
</feature>
<dbReference type="PROSITE" id="PS50113">
    <property type="entry name" value="PAC"/>
    <property type="match status" value="3"/>
</dbReference>
<dbReference type="Proteomes" id="UP000006565">
    <property type="component" value="Chromosome"/>
</dbReference>
<evidence type="ECO:0000259" key="9">
    <source>
        <dbReference type="PROSITE" id="PS50113"/>
    </source>
</evidence>
<organism evidence="10 11">
    <name type="scientific">Methanolacinia petrolearia (strain DSM 11571 / OCM 486 / SEBR 4847)</name>
    <name type="common">Methanoplanus petrolearius</name>
    <dbReference type="NCBI Taxonomy" id="679926"/>
    <lineage>
        <taxon>Archaea</taxon>
        <taxon>Methanobacteriati</taxon>
        <taxon>Methanobacteriota</taxon>
        <taxon>Stenosarchaea group</taxon>
        <taxon>Methanomicrobia</taxon>
        <taxon>Methanomicrobiales</taxon>
        <taxon>Methanomicrobiaceae</taxon>
        <taxon>Methanolacinia</taxon>
    </lineage>
</organism>
<dbReference type="InterPro" id="IPR004358">
    <property type="entry name" value="Sig_transdc_His_kin-like_C"/>
</dbReference>
<dbReference type="InterPro" id="IPR001610">
    <property type="entry name" value="PAC"/>
</dbReference>
<dbReference type="Pfam" id="PF08448">
    <property type="entry name" value="PAS_4"/>
    <property type="match status" value="3"/>
</dbReference>
<dbReference type="SMART" id="SM00086">
    <property type="entry name" value="PAC"/>
    <property type="match status" value="3"/>
</dbReference>
<keyword evidence="4" id="KW-0808">Transferase</keyword>
<evidence type="ECO:0000313" key="10">
    <source>
        <dbReference type="EMBL" id="ADN35874.1"/>
    </source>
</evidence>
<dbReference type="SMART" id="SM00091">
    <property type="entry name" value="PAS"/>
    <property type="match status" value="3"/>
</dbReference>
<dbReference type="InterPro" id="IPR000700">
    <property type="entry name" value="PAS-assoc_C"/>
</dbReference>
<gene>
    <name evidence="10" type="ordered locus">Mpet_1108</name>
</gene>
<dbReference type="KEGG" id="mpi:Mpet_1108"/>
<dbReference type="NCBIfam" id="TIGR00229">
    <property type="entry name" value="sensory_box"/>
    <property type="match status" value="3"/>
</dbReference>
<evidence type="ECO:0000259" key="7">
    <source>
        <dbReference type="PROSITE" id="PS50109"/>
    </source>
</evidence>
<dbReference type="SUPFAM" id="SSF55874">
    <property type="entry name" value="ATPase domain of HSP90 chaperone/DNA topoisomerase II/histidine kinase"/>
    <property type="match status" value="1"/>
</dbReference>
<protein>
    <recommendedName>
        <fullName evidence="2">histidine kinase</fullName>
        <ecNumber evidence="2">2.7.13.3</ecNumber>
    </recommendedName>
</protein>
<dbReference type="SMART" id="SM00387">
    <property type="entry name" value="HATPase_c"/>
    <property type="match status" value="1"/>
</dbReference>
<dbReference type="Gene3D" id="3.30.565.10">
    <property type="entry name" value="Histidine kinase-like ATPase, C-terminal domain"/>
    <property type="match status" value="1"/>
</dbReference>
<reference evidence="10 11" key="1">
    <citation type="journal article" date="2010" name="Stand. Genomic Sci.">
        <title>Complete genome sequence of Methanoplanus petrolearius type strain (SEBR 4847).</title>
        <authorList>
            <person name="Brambilla E."/>
            <person name="Djao O.D."/>
            <person name="Daligault H."/>
            <person name="Lapidus A."/>
            <person name="Lucas S."/>
            <person name="Hammon N."/>
            <person name="Nolan M."/>
            <person name="Tice H."/>
            <person name="Cheng J.F."/>
            <person name="Han C."/>
            <person name="Tapia R."/>
            <person name="Goodwin L."/>
            <person name="Pitluck S."/>
            <person name="Liolios K."/>
            <person name="Ivanova N."/>
            <person name="Mavromatis K."/>
            <person name="Mikhailova N."/>
            <person name="Pati A."/>
            <person name="Chen A."/>
            <person name="Palaniappan K."/>
            <person name="Land M."/>
            <person name="Hauser L."/>
            <person name="Chang Y.J."/>
            <person name="Jeffries C.D."/>
            <person name="Rohde M."/>
            <person name="Spring S."/>
            <person name="Sikorski J."/>
            <person name="Goker M."/>
            <person name="Woyke T."/>
            <person name="Bristow J."/>
            <person name="Eisen J.A."/>
            <person name="Markowitz V."/>
            <person name="Hugenholtz P."/>
            <person name="Kyrpides N.C."/>
            <person name="Klenk H.P."/>
        </authorList>
    </citation>
    <scope>NUCLEOTIDE SEQUENCE [LARGE SCALE GENOMIC DNA]</scope>
    <source>
        <strain evidence="11">DSM 11571 / OCM 486 / SEBR 4847</strain>
    </source>
</reference>
<keyword evidence="3" id="KW-0597">Phosphoprotein</keyword>
<dbReference type="Pfam" id="PF02518">
    <property type="entry name" value="HATPase_c"/>
    <property type="match status" value="1"/>
</dbReference>